<keyword evidence="7" id="KW-1185">Reference proteome</keyword>
<feature type="transmembrane region" description="Helical" evidence="5">
    <location>
        <begin position="293"/>
        <end position="314"/>
    </location>
</feature>
<feature type="transmembrane region" description="Helical" evidence="5">
    <location>
        <begin position="263"/>
        <end position="281"/>
    </location>
</feature>
<protein>
    <submittedName>
        <fullName evidence="6">Uncharacterized protein</fullName>
    </submittedName>
</protein>
<feature type="transmembrane region" description="Helical" evidence="5">
    <location>
        <begin position="173"/>
        <end position="193"/>
    </location>
</feature>
<keyword evidence="3 5" id="KW-1133">Transmembrane helix</keyword>
<reference evidence="6" key="1">
    <citation type="submission" date="2022-01" db="EMBL/GenBank/DDBJ databases">
        <authorList>
            <person name="King R."/>
        </authorList>
    </citation>
    <scope>NUCLEOTIDE SEQUENCE</scope>
</reference>
<dbReference type="AlphaFoldDB" id="A0A9P0CSC7"/>
<evidence type="ECO:0000313" key="7">
    <source>
        <dbReference type="Proteomes" id="UP001153636"/>
    </source>
</evidence>
<organism evidence="6 7">
    <name type="scientific">Psylliodes chrysocephalus</name>
    <dbReference type="NCBI Taxonomy" id="3402493"/>
    <lineage>
        <taxon>Eukaryota</taxon>
        <taxon>Metazoa</taxon>
        <taxon>Ecdysozoa</taxon>
        <taxon>Arthropoda</taxon>
        <taxon>Hexapoda</taxon>
        <taxon>Insecta</taxon>
        <taxon>Pterygota</taxon>
        <taxon>Neoptera</taxon>
        <taxon>Endopterygota</taxon>
        <taxon>Coleoptera</taxon>
        <taxon>Polyphaga</taxon>
        <taxon>Cucujiformia</taxon>
        <taxon>Chrysomeloidea</taxon>
        <taxon>Chrysomelidae</taxon>
        <taxon>Galerucinae</taxon>
        <taxon>Alticini</taxon>
        <taxon>Psylliodes</taxon>
    </lineage>
</organism>
<name>A0A9P0CSC7_9CUCU</name>
<dbReference type="Proteomes" id="UP001153636">
    <property type="component" value="Chromosome 18"/>
</dbReference>
<dbReference type="EMBL" id="OV651830">
    <property type="protein sequence ID" value="CAH1105105.1"/>
    <property type="molecule type" value="Genomic_DNA"/>
</dbReference>
<sequence>MDSRCVSLDLEKSSEELLAIIIEENDEEIKAKPAWKCDVKEESTSHAYDIPSTESSVRLKPISDLLKTLSLSDSLVDLNKQIIKDKEKVINEYGKDFSKQDQQISEKVFNNSFLNNCLYQPYPPLPYSDFEDKQMHVGPIYVYPVQTAFEVEEDRYEGQFNNRKIRNQFISKVFSILFTQLLITFLFIYLTITVQEIKQFVQKEFLLSVVFIMIEIVIYITLICSETCRRTTPLNYILLGIFTVATSYVAAFISVHYDTDTVLLAFGSTAGITAVVGLVAWTNCVDITSCGFVLYMILISTMIFSIFVTVHIMMTGSYTLYYILLYLMLVVVIVSLLFNMELIIGKGQLALAPEEYIFAALTLYVTIKDIFIILLQILSRK</sequence>
<dbReference type="Pfam" id="PF01027">
    <property type="entry name" value="Bax1-I"/>
    <property type="match status" value="1"/>
</dbReference>
<dbReference type="GO" id="GO:2001234">
    <property type="term" value="P:negative regulation of apoptotic signaling pathway"/>
    <property type="evidence" value="ECO:0007669"/>
    <property type="project" value="TreeGrafter"/>
</dbReference>
<keyword evidence="4 5" id="KW-0472">Membrane</keyword>
<evidence type="ECO:0000256" key="5">
    <source>
        <dbReference type="SAM" id="Phobius"/>
    </source>
</evidence>
<evidence type="ECO:0000256" key="2">
    <source>
        <dbReference type="ARBA" id="ARBA00022692"/>
    </source>
</evidence>
<proteinExistence type="predicted"/>
<evidence type="ECO:0000313" key="6">
    <source>
        <dbReference type="EMBL" id="CAH1105105.1"/>
    </source>
</evidence>
<feature type="transmembrane region" description="Helical" evidence="5">
    <location>
        <begin position="236"/>
        <end position="257"/>
    </location>
</feature>
<dbReference type="GO" id="GO:0005794">
    <property type="term" value="C:Golgi apparatus"/>
    <property type="evidence" value="ECO:0007669"/>
    <property type="project" value="TreeGrafter"/>
</dbReference>
<dbReference type="GO" id="GO:0005783">
    <property type="term" value="C:endoplasmic reticulum"/>
    <property type="evidence" value="ECO:0007669"/>
    <property type="project" value="TreeGrafter"/>
</dbReference>
<dbReference type="InterPro" id="IPR006214">
    <property type="entry name" value="Bax_inhibitor_1-related"/>
</dbReference>
<feature type="transmembrane region" description="Helical" evidence="5">
    <location>
        <begin position="320"/>
        <end position="344"/>
    </location>
</feature>
<accession>A0A9P0CSC7</accession>
<evidence type="ECO:0000256" key="3">
    <source>
        <dbReference type="ARBA" id="ARBA00022989"/>
    </source>
</evidence>
<dbReference type="OrthoDB" id="6624577at2759"/>
<gene>
    <name evidence="6" type="ORF">PSYICH_LOCUS5690</name>
</gene>
<feature type="transmembrane region" description="Helical" evidence="5">
    <location>
        <begin position="356"/>
        <end position="378"/>
    </location>
</feature>
<dbReference type="GO" id="GO:0016020">
    <property type="term" value="C:membrane"/>
    <property type="evidence" value="ECO:0007669"/>
    <property type="project" value="UniProtKB-SubCell"/>
</dbReference>
<dbReference type="PANTHER" id="PTHR23291:SF127">
    <property type="entry name" value="PROTEIN LIFEGUARD 1-LIKE"/>
    <property type="match status" value="1"/>
</dbReference>
<keyword evidence="2 5" id="KW-0812">Transmembrane</keyword>
<evidence type="ECO:0000256" key="4">
    <source>
        <dbReference type="ARBA" id="ARBA00023136"/>
    </source>
</evidence>
<dbReference type="PANTHER" id="PTHR23291">
    <property type="entry name" value="BAX INHIBITOR-RELATED"/>
    <property type="match status" value="1"/>
</dbReference>
<feature type="transmembrane region" description="Helical" evidence="5">
    <location>
        <begin position="205"/>
        <end position="224"/>
    </location>
</feature>
<evidence type="ECO:0000256" key="1">
    <source>
        <dbReference type="ARBA" id="ARBA00004141"/>
    </source>
</evidence>
<comment type="subcellular location">
    <subcellularLocation>
        <location evidence="1">Membrane</location>
        <topology evidence="1">Multi-pass membrane protein</topology>
    </subcellularLocation>
</comment>